<dbReference type="Pfam" id="PF00271">
    <property type="entry name" value="Helicase_C"/>
    <property type="match status" value="1"/>
</dbReference>
<dbReference type="SUPFAM" id="SSF56024">
    <property type="entry name" value="Phospholipase D/nuclease"/>
    <property type="match status" value="1"/>
</dbReference>
<dbReference type="SUPFAM" id="SSF51306">
    <property type="entry name" value="LexA/Signal peptidase"/>
    <property type="match status" value="1"/>
</dbReference>
<organism evidence="3 4">
    <name type="scientific">Nannocystis radixulma</name>
    <dbReference type="NCBI Taxonomy" id="2995305"/>
    <lineage>
        <taxon>Bacteria</taxon>
        <taxon>Pseudomonadati</taxon>
        <taxon>Myxococcota</taxon>
        <taxon>Polyangia</taxon>
        <taxon>Nannocystales</taxon>
        <taxon>Nannocystaceae</taxon>
        <taxon>Nannocystis</taxon>
    </lineage>
</organism>
<dbReference type="PROSITE" id="PS51194">
    <property type="entry name" value="HELICASE_CTER"/>
    <property type="match status" value="1"/>
</dbReference>
<dbReference type="InterPro" id="IPR039418">
    <property type="entry name" value="LexA-like"/>
</dbReference>
<dbReference type="Proteomes" id="UP001217838">
    <property type="component" value="Unassembled WGS sequence"/>
</dbReference>
<protein>
    <submittedName>
        <fullName evidence="3">DEAD/DEAH box helicase family protein</fullName>
    </submittedName>
</protein>
<dbReference type="PANTHER" id="PTHR47962">
    <property type="entry name" value="ATP-DEPENDENT HELICASE LHR-RELATED-RELATED"/>
    <property type="match status" value="1"/>
</dbReference>
<feature type="domain" description="Helicase ATP-binding" evidence="1">
    <location>
        <begin position="293"/>
        <end position="443"/>
    </location>
</feature>
<dbReference type="EMBL" id="JAQNDN010000018">
    <property type="protein sequence ID" value="MDC0671794.1"/>
    <property type="molecule type" value="Genomic_DNA"/>
</dbReference>
<dbReference type="InterPro" id="IPR001650">
    <property type="entry name" value="Helicase_C-like"/>
</dbReference>
<dbReference type="InterPro" id="IPR006935">
    <property type="entry name" value="Helicase/UvrB_N"/>
</dbReference>
<keyword evidence="3" id="KW-0347">Helicase</keyword>
<dbReference type="Pfam" id="PF00717">
    <property type="entry name" value="Peptidase_S24"/>
    <property type="match status" value="1"/>
</dbReference>
<keyword evidence="3" id="KW-0547">Nucleotide-binding</keyword>
<dbReference type="CDD" id="cd18799">
    <property type="entry name" value="SF2_C_EcoAI-like"/>
    <property type="match status" value="1"/>
</dbReference>
<name>A0ABT5BCC1_9BACT</name>
<comment type="caution">
    <text evidence="3">The sequence shown here is derived from an EMBL/GenBank/DDBJ whole genome shotgun (WGS) entry which is preliminary data.</text>
</comment>
<dbReference type="InterPro" id="IPR036286">
    <property type="entry name" value="LexA/Signal_pep-like_sf"/>
</dbReference>
<evidence type="ECO:0000313" key="3">
    <source>
        <dbReference type="EMBL" id="MDC0671794.1"/>
    </source>
</evidence>
<evidence type="ECO:0000313" key="4">
    <source>
        <dbReference type="Proteomes" id="UP001217838"/>
    </source>
</evidence>
<evidence type="ECO:0000259" key="1">
    <source>
        <dbReference type="PROSITE" id="PS51192"/>
    </source>
</evidence>
<dbReference type="RefSeq" id="WP_272002556.1">
    <property type="nucleotide sequence ID" value="NZ_JAQNDN010000018.1"/>
</dbReference>
<dbReference type="Pfam" id="PF13091">
    <property type="entry name" value="PLDc_2"/>
    <property type="match status" value="1"/>
</dbReference>
<dbReference type="SMART" id="SM00487">
    <property type="entry name" value="DEXDc"/>
    <property type="match status" value="1"/>
</dbReference>
<evidence type="ECO:0000259" key="2">
    <source>
        <dbReference type="PROSITE" id="PS51194"/>
    </source>
</evidence>
<proteinExistence type="predicted"/>
<dbReference type="CDD" id="cd06529">
    <property type="entry name" value="S24_LexA-like"/>
    <property type="match status" value="1"/>
</dbReference>
<dbReference type="PANTHER" id="PTHR47962:SF4">
    <property type="entry name" value="HELICASE"/>
    <property type="match status" value="1"/>
</dbReference>
<dbReference type="InterPro" id="IPR027417">
    <property type="entry name" value="P-loop_NTPase"/>
</dbReference>
<accession>A0ABT5BCC1</accession>
<dbReference type="GO" id="GO:0004386">
    <property type="term" value="F:helicase activity"/>
    <property type="evidence" value="ECO:0007669"/>
    <property type="project" value="UniProtKB-KW"/>
</dbReference>
<dbReference type="CDD" id="cd18032">
    <property type="entry name" value="DEXHc_RE_I_III_res"/>
    <property type="match status" value="1"/>
</dbReference>
<dbReference type="Gene3D" id="3.30.870.10">
    <property type="entry name" value="Endonuclease Chain A"/>
    <property type="match status" value="1"/>
</dbReference>
<keyword evidence="3" id="KW-0067">ATP-binding</keyword>
<keyword evidence="3" id="KW-0378">Hydrolase</keyword>
<gene>
    <name evidence="3" type="ORF">POL58_28875</name>
</gene>
<dbReference type="InterPro" id="IPR025202">
    <property type="entry name" value="PLD-like_dom"/>
</dbReference>
<dbReference type="InterPro" id="IPR014001">
    <property type="entry name" value="Helicase_ATP-bd"/>
</dbReference>
<reference evidence="3 4" key="1">
    <citation type="submission" date="2022-11" db="EMBL/GenBank/DDBJ databases">
        <title>Minimal conservation of predation-associated metabolite biosynthetic gene clusters underscores biosynthetic potential of Myxococcota including descriptions for ten novel species: Archangium lansinium sp. nov., Myxococcus landrumus sp. nov., Nannocystis bai.</title>
        <authorList>
            <person name="Ahearne A."/>
            <person name="Stevens C."/>
            <person name="Dowd S."/>
        </authorList>
    </citation>
    <scope>NUCLEOTIDE SEQUENCE [LARGE SCALE GENOMIC DNA]</scope>
    <source>
        <strain evidence="3 4">NCELM</strain>
    </source>
</reference>
<dbReference type="Pfam" id="PF04851">
    <property type="entry name" value="ResIII"/>
    <property type="match status" value="1"/>
</dbReference>
<dbReference type="InterPro" id="IPR015927">
    <property type="entry name" value="Peptidase_S24_S26A/B/C"/>
</dbReference>
<keyword evidence="4" id="KW-1185">Reference proteome</keyword>
<dbReference type="Gene3D" id="3.40.50.300">
    <property type="entry name" value="P-loop containing nucleotide triphosphate hydrolases"/>
    <property type="match status" value="2"/>
</dbReference>
<dbReference type="Gene3D" id="2.10.109.10">
    <property type="entry name" value="Umud Fragment, subunit A"/>
    <property type="match status" value="1"/>
</dbReference>
<sequence length="935" mass="101847">MSEGTGAIELAANASATAWRCGAVIEVRPRRALRAIEDASPAELSDIFALVGAVQREHVPAGARIEFVSGSGEPLVVRVHASAGPPELLALRGFVPGQEAHFVDVIRAGLRLAAQVDIVAAFVMVSGLREIVDELDDALERGARVRVLTGDTLGITEPEALGLLLARASDRLEVRMHCCPRGQTFHAKAYVFVAADERGVAYVGSSNLSRSALREGIEWNLRAVAEQAEFAAIRARFEALWRDPCAQVLTPTLLADYRARRPVAPPVIEAFDRPPPRPTPHPIQVEALARLEMSRRSGHRRGLVVLATGLGKTLLSAFDFAATGWSRALFVAHREEILKQACAAWERVLPERALGRWFGGERDDGAEVVFASIQSLTRAGALAEIAAERFDYLVIDEFHHAAADTYQRLLRHLRPKYLLGLTATPERGDGAELLALCDDNLVYRAGLSAGLAAGLLAPFHYHAIRDDVDYEQIPWRSGRFDEAALTQAVATREHAGAALRALDEHAPRARRRALVFCCSVAHADFMATFLREQGVAAAAVHSGPTSAPRAESLRRFAVGELAALTAVDLFNEGLDVPDIDAVLMLRPTESPVVFLQQIGRGLRLGCDRPKSHLTVVDIVGNHRSFLDKLDALRALLDSGLGRVEVLRALRGGTLALPPGCAVELPTVVIDLLEQLCVREREADSRAAVLELVPPIQLKLNHNQTDPILMLNRERRPDTPQGEVEVEVDGEPYVFRFVKIAVNVATGPGSKDNVLPDILHRWFGARAGWGKEFVTLARRHGRWRLEPVREEVAPIRRGVPFYRELAVAAGLGPLSHAEPRAEVAAIRAAIAVDAKRHFVVQIEGDSMDGGEAPIRDGDLVLCEWVRERSLREVEGQPCVLAIVDGPELAEVVLKIPVQDGQGWLLRSRNPKVPDRRIAAGVEVRVVARALGPVALA</sequence>
<dbReference type="InterPro" id="IPR052511">
    <property type="entry name" value="ATP-dep_Helicase"/>
</dbReference>
<dbReference type="PROSITE" id="PS51192">
    <property type="entry name" value="HELICASE_ATP_BIND_1"/>
    <property type="match status" value="1"/>
</dbReference>
<dbReference type="SUPFAM" id="SSF52540">
    <property type="entry name" value="P-loop containing nucleoside triphosphate hydrolases"/>
    <property type="match status" value="1"/>
</dbReference>
<feature type="domain" description="Helicase C-terminal" evidence="2">
    <location>
        <begin position="501"/>
        <end position="650"/>
    </location>
</feature>
<dbReference type="SMART" id="SM00490">
    <property type="entry name" value="HELICc"/>
    <property type="match status" value="1"/>
</dbReference>